<dbReference type="Pfam" id="PF03448">
    <property type="entry name" value="MgtE_N"/>
    <property type="match status" value="1"/>
</dbReference>
<dbReference type="InterPro" id="IPR006667">
    <property type="entry name" value="SLC41_membr_dom"/>
</dbReference>
<dbReference type="PROSITE" id="PS51371">
    <property type="entry name" value="CBS"/>
    <property type="match status" value="1"/>
</dbReference>
<name>A0A563DGI8_9FLAO</name>
<keyword evidence="8" id="KW-0129">CBS domain</keyword>
<dbReference type="SMART" id="SM00116">
    <property type="entry name" value="CBS"/>
    <property type="match status" value="1"/>
</dbReference>
<dbReference type="NCBIfam" id="TIGR00400">
    <property type="entry name" value="mgtE"/>
    <property type="match status" value="1"/>
</dbReference>
<dbReference type="Pfam" id="PF01769">
    <property type="entry name" value="MgtE"/>
    <property type="match status" value="1"/>
</dbReference>
<keyword evidence="9" id="KW-1003">Cell membrane</keyword>
<organism evidence="11 12">
    <name type="scientific">Apibacter muscae</name>
    <dbReference type="NCBI Taxonomy" id="2509004"/>
    <lineage>
        <taxon>Bacteria</taxon>
        <taxon>Pseudomonadati</taxon>
        <taxon>Bacteroidota</taxon>
        <taxon>Flavobacteriia</taxon>
        <taxon>Flavobacteriales</taxon>
        <taxon>Weeksellaceae</taxon>
        <taxon>Apibacter</taxon>
    </lineage>
</organism>
<feature type="transmembrane region" description="Helical" evidence="9">
    <location>
        <begin position="269"/>
        <end position="289"/>
    </location>
</feature>
<reference evidence="11 12" key="1">
    <citation type="submission" date="2019-02" db="EMBL/GenBank/DDBJ databases">
        <title>Apibacter muscae sp. nov.: a novel member of the house fly microbiota.</title>
        <authorList>
            <person name="Park R."/>
        </authorList>
    </citation>
    <scope>NUCLEOTIDE SEQUENCE [LARGE SCALE GENOMIC DNA]</scope>
    <source>
        <strain evidence="11 12">AL1</strain>
    </source>
</reference>
<dbReference type="InterPro" id="IPR000644">
    <property type="entry name" value="CBS_dom"/>
</dbReference>
<comment type="subunit">
    <text evidence="9">Homodimer.</text>
</comment>
<comment type="caution">
    <text evidence="11">The sequence shown here is derived from an EMBL/GenBank/DDBJ whole genome shotgun (WGS) entry which is preliminary data.</text>
</comment>
<keyword evidence="3 9" id="KW-0813">Transport</keyword>
<dbReference type="Proteomes" id="UP000319499">
    <property type="component" value="Unassembled WGS sequence"/>
</dbReference>
<dbReference type="RefSeq" id="WP_146262214.1">
    <property type="nucleotide sequence ID" value="NZ_SELG01000032.1"/>
</dbReference>
<dbReference type="PANTHER" id="PTHR43773">
    <property type="entry name" value="MAGNESIUM TRANSPORTER MGTE"/>
    <property type="match status" value="1"/>
</dbReference>
<evidence type="ECO:0000256" key="3">
    <source>
        <dbReference type="ARBA" id="ARBA00022448"/>
    </source>
</evidence>
<dbReference type="PANTHER" id="PTHR43773:SF1">
    <property type="entry name" value="MAGNESIUM TRANSPORTER MGTE"/>
    <property type="match status" value="1"/>
</dbReference>
<dbReference type="SUPFAM" id="SSF161093">
    <property type="entry name" value="MgtE membrane domain-like"/>
    <property type="match status" value="1"/>
</dbReference>
<feature type="domain" description="CBS" evidence="10">
    <location>
        <begin position="185"/>
        <end position="241"/>
    </location>
</feature>
<evidence type="ECO:0000256" key="6">
    <source>
        <dbReference type="ARBA" id="ARBA00022989"/>
    </source>
</evidence>
<evidence type="ECO:0000256" key="1">
    <source>
        <dbReference type="ARBA" id="ARBA00004141"/>
    </source>
</evidence>
<feature type="transmembrane region" description="Helical" evidence="9">
    <location>
        <begin position="343"/>
        <end position="364"/>
    </location>
</feature>
<evidence type="ECO:0000256" key="7">
    <source>
        <dbReference type="ARBA" id="ARBA00023136"/>
    </source>
</evidence>
<dbReference type="GO" id="GO:0046872">
    <property type="term" value="F:metal ion binding"/>
    <property type="evidence" value="ECO:0007669"/>
    <property type="project" value="UniProtKB-KW"/>
</dbReference>
<proteinExistence type="inferred from homology"/>
<dbReference type="InterPro" id="IPR046342">
    <property type="entry name" value="CBS_dom_sf"/>
</dbReference>
<evidence type="ECO:0000313" key="11">
    <source>
        <dbReference type="EMBL" id="TWP29396.1"/>
    </source>
</evidence>
<dbReference type="GO" id="GO:0015095">
    <property type="term" value="F:magnesium ion transmembrane transporter activity"/>
    <property type="evidence" value="ECO:0007669"/>
    <property type="project" value="UniProtKB-UniRule"/>
</dbReference>
<sequence>MEKNIFEGNLIEDLHPNDIADQLEELSEKDRILNFFLLPRTQKTEVFTYLDPKVQQELLEGLGKKDIADLLNGMAPDDRTEFFIDLPDDLIKSTINLLDEKERKTALQLLGYPEDSVGRLMTPNYIQAKKNWTVEYTLQHIKRFGRKAETLNFIYIVDEHDKLLDDIKIGKLLLANSDTKIEELCDDNFIALKSMMNQEEAIHIFEDYDRTALPVISDTGILVGIVTVDDILDIVKERDTEDIQKFGGVEALDIPYRDTPLLTLFQKRAGWLIILFLGEMLTASAMVHFEDELEKAVVLALFVPLIISSGGNSGSQAATLIIRAMALKEIGLKDWWYVMKKEIFSGLLLGLTLGIIGFTRIVIWQGLNFYDYGPHWILIGSTVACSLLGIVLWGTLSGSMVPFILRLFKLDPATSSAPFVATLVDVTGLIIYFSIASLFLKEILL</sequence>
<evidence type="ECO:0000256" key="5">
    <source>
        <dbReference type="ARBA" id="ARBA00022842"/>
    </source>
</evidence>
<comment type="function">
    <text evidence="9">Acts as a magnesium transporter.</text>
</comment>
<feature type="transmembrane region" description="Helical" evidence="9">
    <location>
        <begin position="301"/>
        <end position="322"/>
    </location>
</feature>
<dbReference type="SUPFAM" id="SSF54631">
    <property type="entry name" value="CBS-domain pair"/>
    <property type="match status" value="1"/>
</dbReference>
<keyword evidence="5 9" id="KW-0460">Magnesium</keyword>
<evidence type="ECO:0000256" key="9">
    <source>
        <dbReference type="RuleBase" id="RU362011"/>
    </source>
</evidence>
<dbReference type="EMBL" id="SELH01000014">
    <property type="protein sequence ID" value="TWP29396.1"/>
    <property type="molecule type" value="Genomic_DNA"/>
</dbReference>
<dbReference type="InterPro" id="IPR036739">
    <property type="entry name" value="SLC41_membr_dom_sf"/>
</dbReference>
<dbReference type="OrthoDB" id="9790355at2"/>
<keyword evidence="7 9" id="KW-0472">Membrane</keyword>
<dbReference type="InterPro" id="IPR038076">
    <property type="entry name" value="MgtE_N_sf"/>
</dbReference>
<evidence type="ECO:0000256" key="8">
    <source>
        <dbReference type="PROSITE-ProRule" id="PRU00703"/>
    </source>
</evidence>
<dbReference type="Gene3D" id="1.10.357.20">
    <property type="entry name" value="SLC41 divalent cation transporters, integral membrane domain"/>
    <property type="match status" value="1"/>
</dbReference>
<keyword evidence="9" id="KW-0479">Metal-binding</keyword>
<comment type="subcellular location">
    <subcellularLocation>
        <location evidence="9">Cell membrane</location>
        <topology evidence="9">Multi-pass membrane protein</topology>
    </subcellularLocation>
    <subcellularLocation>
        <location evidence="1">Membrane</location>
        <topology evidence="1">Multi-pass membrane protein</topology>
    </subcellularLocation>
</comment>
<keyword evidence="12" id="KW-1185">Reference proteome</keyword>
<dbReference type="CDD" id="cd04606">
    <property type="entry name" value="CBS_pair_Mg_transporter"/>
    <property type="match status" value="1"/>
</dbReference>
<dbReference type="Pfam" id="PF00571">
    <property type="entry name" value="CBS"/>
    <property type="match status" value="1"/>
</dbReference>
<feature type="transmembrane region" description="Helical" evidence="9">
    <location>
        <begin position="376"/>
        <end position="405"/>
    </location>
</feature>
<evidence type="ECO:0000313" key="12">
    <source>
        <dbReference type="Proteomes" id="UP000319499"/>
    </source>
</evidence>
<dbReference type="SUPFAM" id="SSF158791">
    <property type="entry name" value="MgtE N-terminal domain-like"/>
    <property type="match status" value="1"/>
</dbReference>
<accession>A0A563DGI8</accession>
<dbReference type="Gene3D" id="1.25.60.10">
    <property type="entry name" value="MgtE N-terminal domain-like"/>
    <property type="match status" value="1"/>
</dbReference>
<dbReference type="InterPro" id="IPR006669">
    <property type="entry name" value="MgtE_transporter"/>
</dbReference>
<keyword evidence="4 9" id="KW-0812">Transmembrane</keyword>
<protein>
    <recommendedName>
        <fullName evidence="9">Magnesium transporter MgtE</fullName>
    </recommendedName>
</protein>
<dbReference type="SMART" id="SM00924">
    <property type="entry name" value="MgtE_N"/>
    <property type="match status" value="1"/>
</dbReference>
<comment type="similarity">
    <text evidence="2 9">Belongs to the SLC41A transporter family.</text>
</comment>
<evidence type="ECO:0000259" key="10">
    <source>
        <dbReference type="PROSITE" id="PS51371"/>
    </source>
</evidence>
<evidence type="ECO:0000256" key="4">
    <source>
        <dbReference type="ARBA" id="ARBA00022692"/>
    </source>
</evidence>
<feature type="transmembrane region" description="Helical" evidence="9">
    <location>
        <begin position="417"/>
        <end position="440"/>
    </location>
</feature>
<gene>
    <name evidence="11" type="primary">mgtE</name>
    <name evidence="11" type="ORF">ETU09_02835</name>
</gene>
<dbReference type="Gene3D" id="3.10.580.10">
    <property type="entry name" value="CBS-domain"/>
    <property type="match status" value="1"/>
</dbReference>
<dbReference type="GO" id="GO:0005886">
    <property type="term" value="C:plasma membrane"/>
    <property type="evidence" value="ECO:0007669"/>
    <property type="project" value="UniProtKB-SubCell"/>
</dbReference>
<evidence type="ECO:0000256" key="2">
    <source>
        <dbReference type="ARBA" id="ARBA00009749"/>
    </source>
</evidence>
<dbReference type="InterPro" id="IPR006668">
    <property type="entry name" value="Mg_transptr_MgtE_intracell_dom"/>
</dbReference>
<keyword evidence="6 9" id="KW-1133">Transmembrane helix</keyword>
<dbReference type="AlphaFoldDB" id="A0A563DGI8"/>